<dbReference type="PANTHER" id="PTHR37230">
    <property type="entry name" value="OS06G0731300 PROTEIN"/>
    <property type="match status" value="1"/>
</dbReference>
<proteinExistence type="predicted"/>
<keyword evidence="1" id="KW-0472">Membrane</keyword>
<evidence type="ECO:0000259" key="2">
    <source>
        <dbReference type="Pfam" id="PF25433"/>
    </source>
</evidence>
<keyword evidence="1" id="KW-1133">Transmembrane helix</keyword>
<sequence length="195" mass="20663">MNPGQMAMELRLAICNLTALDNLPPRRVCSVGSFASRRGLGETWSSKPQRCGDLRTKSGEHRLIPSKGIAGNDQQRRQRMVVAAAFPTALSAAVTLVVVGAAVATILKNKEKLQSLEVAKEECGECNGSGLCPACNGEGFLLKNLTPEAAAKARSRAVDAATRYTAGLAKKWSYCSTCSGTRSCPACRGQGFIDD</sequence>
<feature type="transmembrane region" description="Helical" evidence="1">
    <location>
        <begin position="81"/>
        <end position="107"/>
    </location>
</feature>
<dbReference type="Pfam" id="PF25433">
    <property type="entry name" value="DUF7895"/>
    <property type="match status" value="1"/>
</dbReference>
<dbReference type="EMBL" id="OZ019906">
    <property type="protein sequence ID" value="CAK9204748.1"/>
    <property type="molecule type" value="Genomic_DNA"/>
</dbReference>
<gene>
    <name evidence="3" type="ORF">CSSPTR1EN2_LOCUS7541</name>
</gene>
<accession>A0ABP0TTM8</accession>
<organism evidence="3 4">
    <name type="scientific">Sphagnum troendelagicum</name>
    <dbReference type="NCBI Taxonomy" id="128251"/>
    <lineage>
        <taxon>Eukaryota</taxon>
        <taxon>Viridiplantae</taxon>
        <taxon>Streptophyta</taxon>
        <taxon>Embryophyta</taxon>
        <taxon>Bryophyta</taxon>
        <taxon>Sphagnophytina</taxon>
        <taxon>Sphagnopsida</taxon>
        <taxon>Sphagnales</taxon>
        <taxon>Sphagnaceae</taxon>
        <taxon>Sphagnum</taxon>
    </lineage>
</organism>
<dbReference type="InterPro" id="IPR057217">
    <property type="entry name" value="DUF7895"/>
</dbReference>
<feature type="domain" description="DUF7895" evidence="2">
    <location>
        <begin position="120"/>
        <end position="192"/>
    </location>
</feature>
<dbReference type="Proteomes" id="UP001497512">
    <property type="component" value="Chromosome 14"/>
</dbReference>
<evidence type="ECO:0000313" key="3">
    <source>
        <dbReference type="EMBL" id="CAK9204748.1"/>
    </source>
</evidence>
<evidence type="ECO:0000256" key="1">
    <source>
        <dbReference type="SAM" id="Phobius"/>
    </source>
</evidence>
<reference evidence="3" key="1">
    <citation type="submission" date="2024-02" db="EMBL/GenBank/DDBJ databases">
        <authorList>
            <consortium name="ELIXIR-Norway"/>
            <consortium name="Elixir Norway"/>
        </authorList>
    </citation>
    <scope>NUCLEOTIDE SEQUENCE</scope>
</reference>
<dbReference type="PANTHER" id="PTHR37230:SF1">
    <property type="entry name" value="OS06G0731300 PROTEIN"/>
    <property type="match status" value="1"/>
</dbReference>
<name>A0ABP0TTM8_9BRYO</name>
<protein>
    <recommendedName>
        <fullName evidence="2">DUF7895 domain-containing protein</fullName>
    </recommendedName>
</protein>
<evidence type="ECO:0000313" key="4">
    <source>
        <dbReference type="Proteomes" id="UP001497512"/>
    </source>
</evidence>
<keyword evidence="4" id="KW-1185">Reference proteome</keyword>
<keyword evidence="1" id="KW-0812">Transmembrane</keyword>